<protein>
    <submittedName>
        <fullName evidence="1">Uncharacterized protein</fullName>
    </submittedName>
</protein>
<proteinExistence type="predicted"/>
<dbReference type="Proteomes" id="UP001303046">
    <property type="component" value="Unassembled WGS sequence"/>
</dbReference>
<evidence type="ECO:0000313" key="2">
    <source>
        <dbReference type="Proteomes" id="UP001303046"/>
    </source>
</evidence>
<dbReference type="EMBL" id="JAVFWL010000002">
    <property type="protein sequence ID" value="KAK6732034.1"/>
    <property type="molecule type" value="Genomic_DNA"/>
</dbReference>
<sequence>MWANRLQLILQEEVHDAAVNRHRKSLLSNPVPNAASYGHFERVRKCTVLHIVLRILPAYSHNISQSIDRKILLGFQSNKFHATKHSF</sequence>
<gene>
    <name evidence="1" type="primary">Necator_chrII.g4214</name>
    <name evidence="1" type="ORF">RB195_016422</name>
</gene>
<comment type="caution">
    <text evidence="1">The sequence shown here is derived from an EMBL/GenBank/DDBJ whole genome shotgun (WGS) entry which is preliminary data.</text>
</comment>
<keyword evidence="2" id="KW-1185">Reference proteome</keyword>
<organism evidence="1 2">
    <name type="scientific">Necator americanus</name>
    <name type="common">Human hookworm</name>
    <dbReference type="NCBI Taxonomy" id="51031"/>
    <lineage>
        <taxon>Eukaryota</taxon>
        <taxon>Metazoa</taxon>
        <taxon>Ecdysozoa</taxon>
        <taxon>Nematoda</taxon>
        <taxon>Chromadorea</taxon>
        <taxon>Rhabditida</taxon>
        <taxon>Rhabditina</taxon>
        <taxon>Rhabditomorpha</taxon>
        <taxon>Strongyloidea</taxon>
        <taxon>Ancylostomatidae</taxon>
        <taxon>Bunostominae</taxon>
        <taxon>Necator</taxon>
    </lineage>
</organism>
<reference evidence="1 2" key="1">
    <citation type="submission" date="2023-08" db="EMBL/GenBank/DDBJ databases">
        <title>A Necator americanus chromosomal reference genome.</title>
        <authorList>
            <person name="Ilik V."/>
            <person name="Petrzelkova K.J."/>
            <person name="Pardy F."/>
            <person name="Fuh T."/>
            <person name="Niatou-Singa F.S."/>
            <person name="Gouil Q."/>
            <person name="Baker L."/>
            <person name="Ritchie M.E."/>
            <person name="Jex A.R."/>
            <person name="Gazzola D."/>
            <person name="Li H."/>
            <person name="Toshio Fujiwara R."/>
            <person name="Zhan B."/>
            <person name="Aroian R.V."/>
            <person name="Pafco B."/>
            <person name="Schwarz E.M."/>
        </authorList>
    </citation>
    <scope>NUCLEOTIDE SEQUENCE [LARGE SCALE GENOMIC DNA]</scope>
    <source>
        <strain evidence="1 2">Aroian</strain>
        <tissue evidence="1">Whole animal</tissue>
    </source>
</reference>
<accession>A0ABR1C0D7</accession>
<evidence type="ECO:0000313" key="1">
    <source>
        <dbReference type="EMBL" id="KAK6732034.1"/>
    </source>
</evidence>
<name>A0ABR1C0D7_NECAM</name>